<name>A0AAD3HH61_9CHLO</name>
<sequence>MAQQPRRRIAPIPVAPQVTTASAFQPSSATQSSVLQPAQLEYSNAPSTLPGRRMKFSLGESIEVDYRDLLKKNGVDPKALNAKKKAAAADPKPGPARDGLPPLPGFPRMGPTSPGAVGGGKSMFGSVVDRLERIYSSAAADDEEDEDEDEGSQEDEGDEEDDSEASASDSSEAEDDAEGG</sequence>
<evidence type="ECO:0000313" key="2">
    <source>
        <dbReference type="EMBL" id="GFR40220.1"/>
    </source>
</evidence>
<keyword evidence="3" id="KW-1185">Reference proteome</keyword>
<protein>
    <submittedName>
        <fullName evidence="2">Uncharacterized protein</fullName>
    </submittedName>
</protein>
<dbReference type="Proteomes" id="UP001054857">
    <property type="component" value="Unassembled WGS sequence"/>
</dbReference>
<dbReference type="EMBL" id="BMAR01000001">
    <property type="protein sequence ID" value="GFR40220.1"/>
    <property type="molecule type" value="Genomic_DNA"/>
</dbReference>
<evidence type="ECO:0000313" key="3">
    <source>
        <dbReference type="Proteomes" id="UP001054857"/>
    </source>
</evidence>
<feature type="region of interest" description="Disordered" evidence="1">
    <location>
        <begin position="76"/>
        <end position="180"/>
    </location>
</feature>
<gene>
    <name evidence="2" type="ORF">Agub_g787</name>
</gene>
<organism evidence="2 3">
    <name type="scientific">Astrephomene gubernaculifera</name>
    <dbReference type="NCBI Taxonomy" id="47775"/>
    <lineage>
        <taxon>Eukaryota</taxon>
        <taxon>Viridiplantae</taxon>
        <taxon>Chlorophyta</taxon>
        <taxon>core chlorophytes</taxon>
        <taxon>Chlorophyceae</taxon>
        <taxon>CS clade</taxon>
        <taxon>Chlamydomonadales</taxon>
        <taxon>Astrephomenaceae</taxon>
        <taxon>Astrephomene</taxon>
    </lineage>
</organism>
<accession>A0AAD3HH61</accession>
<comment type="caution">
    <text evidence="2">The sequence shown here is derived from an EMBL/GenBank/DDBJ whole genome shotgun (WGS) entry which is preliminary data.</text>
</comment>
<evidence type="ECO:0000256" key="1">
    <source>
        <dbReference type="SAM" id="MobiDB-lite"/>
    </source>
</evidence>
<proteinExistence type="predicted"/>
<feature type="compositionally biased region" description="Acidic residues" evidence="1">
    <location>
        <begin position="140"/>
        <end position="164"/>
    </location>
</feature>
<dbReference type="AlphaFoldDB" id="A0AAD3HH61"/>
<feature type="compositionally biased region" description="Acidic residues" evidence="1">
    <location>
        <begin position="171"/>
        <end position="180"/>
    </location>
</feature>
<feature type="non-terminal residue" evidence="2">
    <location>
        <position position="1"/>
    </location>
</feature>
<reference evidence="2 3" key="1">
    <citation type="journal article" date="2021" name="Sci. Rep.">
        <title>Genome sequencing of the multicellular alga Astrephomene provides insights into convergent evolution of germ-soma differentiation.</title>
        <authorList>
            <person name="Yamashita S."/>
            <person name="Yamamoto K."/>
            <person name="Matsuzaki R."/>
            <person name="Suzuki S."/>
            <person name="Yamaguchi H."/>
            <person name="Hirooka S."/>
            <person name="Minakuchi Y."/>
            <person name="Miyagishima S."/>
            <person name="Kawachi M."/>
            <person name="Toyoda A."/>
            <person name="Nozaki H."/>
        </authorList>
    </citation>
    <scope>NUCLEOTIDE SEQUENCE [LARGE SCALE GENOMIC DNA]</scope>
    <source>
        <strain evidence="2 3">NIES-4017</strain>
    </source>
</reference>